<name>A0ABT3FQL4_9BACT</name>
<dbReference type="InterPro" id="IPR041049">
    <property type="entry name" value="DUF5615"/>
</dbReference>
<accession>A0ABT3FQL4</accession>
<protein>
    <submittedName>
        <fullName evidence="2">DUF5615 family PIN-like protein</fullName>
    </submittedName>
</protein>
<sequence length="111" mass="12475">MRLLFDQNLSHRLVAALDDLFPGSQHVRLLGMAEADDLPIWEYAKANGFVIVTHDSDYADWNKLRGAPPKIVWLRCGNTSTAQIEAKLRQAADRIHLLSDPDLGIEVLEIL</sequence>
<dbReference type="Pfam" id="PF18480">
    <property type="entry name" value="DUF5615"/>
    <property type="match status" value="1"/>
</dbReference>
<reference evidence="2 3" key="1">
    <citation type="submission" date="2022-10" db="EMBL/GenBank/DDBJ databases">
        <title>Luteolibacter flavescens strain MCCC 1K03193, whole genome shotgun sequencing project.</title>
        <authorList>
            <person name="Zhao G."/>
            <person name="Shen L."/>
        </authorList>
    </citation>
    <scope>NUCLEOTIDE SEQUENCE [LARGE SCALE GENOMIC DNA]</scope>
    <source>
        <strain evidence="2 3">MCCC 1K03193</strain>
    </source>
</reference>
<dbReference type="Proteomes" id="UP001207930">
    <property type="component" value="Unassembled WGS sequence"/>
</dbReference>
<dbReference type="EMBL" id="JAPDDS010000007">
    <property type="protein sequence ID" value="MCW1885864.1"/>
    <property type="molecule type" value="Genomic_DNA"/>
</dbReference>
<organism evidence="2 3">
    <name type="scientific">Luteolibacter flavescens</name>
    <dbReference type="NCBI Taxonomy" id="1859460"/>
    <lineage>
        <taxon>Bacteria</taxon>
        <taxon>Pseudomonadati</taxon>
        <taxon>Verrucomicrobiota</taxon>
        <taxon>Verrucomicrobiia</taxon>
        <taxon>Verrucomicrobiales</taxon>
        <taxon>Verrucomicrobiaceae</taxon>
        <taxon>Luteolibacter</taxon>
    </lineage>
</organism>
<gene>
    <name evidence="2" type="ORF">OKA04_14080</name>
</gene>
<evidence type="ECO:0000313" key="3">
    <source>
        <dbReference type="Proteomes" id="UP001207930"/>
    </source>
</evidence>
<feature type="domain" description="DUF5615" evidence="1">
    <location>
        <begin position="1"/>
        <end position="104"/>
    </location>
</feature>
<keyword evidence="3" id="KW-1185">Reference proteome</keyword>
<evidence type="ECO:0000259" key="1">
    <source>
        <dbReference type="Pfam" id="PF18480"/>
    </source>
</evidence>
<evidence type="ECO:0000313" key="2">
    <source>
        <dbReference type="EMBL" id="MCW1885864.1"/>
    </source>
</evidence>
<proteinExistence type="predicted"/>
<comment type="caution">
    <text evidence="2">The sequence shown here is derived from an EMBL/GenBank/DDBJ whole genome shotgun (WGS) entry which is preliminary data.</text>
</comment>
<dbReference type="RefSeq" id="WP_264501821.1">
    <property type="nucleotide sequence ID" value="NZ_JAPDDS010000007.1"/>
</dbReference>